<accession>A0AAE0BGE1</accession>
<proteinExistence type="predicted"/>
<comment type="caution">
    <text evidence="2">The sequence shown here is derived from an EMBL/GenBank/DDBJ whole genome shotgun (WGS) entry which is preliminary data.</text>
</comment>
<name>A0AAE0BGE1_9CHLO</name>
<protein>
    <submittedName>
        <fullName evidence="2">Uncharacterized protein</fullName>
    </submittedName>
</protein>
<feature type="compositionally biased region" description="Polar residues" evidence="1">
    <location>
        <begin position="97"/>
        <end position="120"/>
    </location>
</feature>
<dbReference type="AlphaFoldDB" id="A0AAE0BGE1"/>
<evidence type="ECO:0000313" key="2">
    <source>
        <dbReference type="EMBL" id="KAK3235398.1"/>
    </source>
</evidence>
<dbReference type="Proteomes" id="UP001190700">
    <property type="component" value="Unassembled WGS sequence"/>
</dbReference>
<sequence>MRPAIECTAGALSPDWRTTLTCAARWSLGGRRSAGHNALKCTFTLLTTRYPMVQLRELQWSLTRQSTTVLASADFIEEEGCTRGCKAMVSRGVVGASPSSGGMGTRSTGAPQGRSSTVTPACSDGGAETDAGVLTGGAAAPAHHQPVTGRLVYKMVQSFLWELTGKVVHQCCDNQAVAAMANHFTSRGLELMQQMQQSALSTRSPQCWSTQWWDPGCMGVDSSDSS</sequence>
<organism evidence="2 3">
    <name type="scientific">Cymbomonas tetramitiformis</name>
    <dbReference type="NCBI Taxonomy" id="36881"/>
    <lineage>
        <taxon>Eukaryota</taxon>
        <taxon>Viridiplantae</taxon>
        <taxon>Chlorophyta</taxon>
        <taxon>Pyramimonadophyceae</taxon>
        <taxon>Pyramimonadales</taxon>
        <taxon>Pyramimonadaceae</taxon>
        <taxon>Cymbomonas</taxon>
    </lineage>
</organism>
<evidence type="ECO:0000313" key="3">
    <source>
        <dbReference type="Proteomes" id="UP001190700"/>
    </source>
</evidence>
<reference evidence="2 3" key="1">
    <citation type="journal article" date="2015" name="Genome Biol. Evol.">
        <title>Comparative Genomics of a Bacterivorous Green Alga Reveals Evolutionary Causalities and Consequences of Phago-Mixotrophic Mode of Nutrition.</title>
        <authorList>
            <person name="Burns J.A."/>
            <person name="Paasch A."/>
            <person name="Narechania A."/>
            <person name="Kim E."/>
        </authorList>
    </citation>
    <scope>NUCLEOTIDE SEQUENCE [LARGE SCALE GENOMIC DNA]</scope>
    <source>
        <strain evidence="2 3">PLY_AMNH</strain>
    </source>
</reference>
<keyword evidence="3" id="KW-1185">Reference proteome</keyword>
<feature type="region of interest" description="Disordered" evidence="1">
    <location>
        <begin position="96"/>
        <end position="123"/>
    </location>
</feature>
<dbReference type="EMBL" id="LGRX02035296">
    <property type="protein sequence ID" value="KAK3235398.1"/>
    <property type="molecule type" value="Genomic_DNA"/>
</dbReference>
<gene>
    <name evidence="2" type="ORF">CYMTET_54392</name>
</gene>
<evidence type="ECO:0000256" key="1">
    <source>
        <dbReference type="SAM" id="MobiDB-lite"/>
    </source>
</evidence>